<evidence type="ECO:0000313" key="6">
    <source>
        <dbReference type="Proteomes" id="UP000887566"/>
    </source>
</evidence>
<reference evidence="7" key="1">
    <citation type="submission" date="2022-11" db="UniProtKB">
        <authorList>
            <consortium name="WormBaseParasite"/>
        </authorList>
    </citation>
    <scope>IDENTIFICATION</scope>
</reference>
<dbReference type="PANTHER" id="PTHR32463:SF0">
    <property type="entry name" value="L-FUCOSE KINASE"/>
    <property type="match status" value="1"/>
</dbReference>
<evidence type="ECO:0000256" key="3">
    <source>
        <dbReference type="ARBA" id="ARBA00022777"/>
    </source>
</evidence>
<dbReference type="SUPFAM" id="SSF54211">
    <property type="entry name" value="Ribosomal protein S5 domain 2-like"/>
    <property type="match status" value="1"/>
</dbReference>
<protein>
    <submittedName>
        <fullName evidence="7">L-fucokinase domain-containing protein</fullName>
    </submittedName>
</protein>
<dbReference type="GO" id="GO:0050201">
    <property type="term" value="F:fucokinase activity"/>
    <property type="evidence" value="ECO:0007669"/>
    <property type="project" value="TreeGrafter"/>
</dbReference>
<dbReference type="GO" id="GO:0005524">
    <property type="term" value="F:ATP binding"/>
    <property type="evidence" value="ECO:0007669"/>
    <property type="project" value="InterPro"/>
</dbReference>
<dbReference type="WBParaSite" id="PSAMB.scaffold6375size9608.g28404.t1">
    <property type="protein sequence ID" value="PSAMB.scaffold6375size9608.g28404.t1"/>
    <property type="gene ID" value="PSAMB.scaffold6375size9608.g28404"/>
</dbReference>
<keyword evidence="6" id="KW-1185">Reference proteome</keyword>
<dbReference type="Gene3D" id="3.30.230.120">
    <property type="match status" value="1"/>
</dbReference>
<dbReference type="Proteomes" id="UP000887566">
    <property type="component" value="Unplaced"/>
</dbReference>
<dbReference type="GO" id="GO:0042352">
    <property type="term" value="P:GDP-L-fucose salvage"/>
    <property type="evidence" value="ECO:0007669"/>
    <property type="project" value="TreeGrafter"/>
</dbReference>
<organism evidence="6 7">
    <name type="scientific">Plectus sambesii</name>
    <dbReference type="NCBI Taxonomy" id="2011161"/>
    <lineage>
        <taxon>Eukaryota</taxon>
        <taxon>Metazoa</taxon>
        <taxon>Ecdysozoa</taxon>
        <taxon>Nematoda</taxon>
        <taxon>Chromadorea</taxon>
        <taxon>Plectida</taxon>
        <taxon>Plectina</taxon>
        <taxon>Plectoidea</taxon>
        <taxon>Plectidae</taxon>
        <taxon>Plectus</taxon>
    </lineage>
</organism>
<evidence type="ECO:0000259" key="4">
    <source>
        <dbReference type="Pfam" id="PF00288"/>
    </source>
</evidence>
<dbReference type="Pfam" id="PF00288">
    <property type="entry name" value="GHMP_kinases_N"/>
    <property type="match status" value="1"/>
</dbReference>
<feature type="domain" description="GDP-fucose pyrophosphorylase" evidence="5">
    <location>
        <begin position="77"/>
        <end position="347"/>
    </location>
</feature>
<evidence type="ECO:0000259" key="5">
    <source>
        <dbReference type="Pfam" id="PF07959"/>
    </source>
</evidence>
<dbReference type="InterPro" id="IPR012887">
    <property type="entry name" value="GDP_fucose_pyrophosphorylase"/>
</dbReference>
<keyword evidence="2" id="KW-0547">Nucleotide-binding</keyword>
<evidence type="ECO:0000313" key="7">
    <source>
        <dbReference type="WBParaSite" id="PSAMB.scaffold6375size9608.g28404.t1"/>
    </source>
</evidence>
<feature type="domain" description="GHMP kinase N-terminal" evidence="4">
    <location>
        <begin position="708"/>
        <end position="781"/>
    </location>
</feature>
<accession>A0A914X2G3</accession>
<dbReference type="InterPro" id="IPR020568">
    <property type="entry name" value="Ribosomal_Su5_D2-typ_SF"/>
</dbReference>
<keyword evidence="1" id="KW-0808">Transferase</keyword>
<dbReference type="InterPro" id="IPR052203">
    <property type="entry name" value="GHMP_Kinase-Related"/>
</dbReference>
<name>A0A914X2G3_9BILA</name>
<dbReference type="Pfam" id="PF07959">
    <property type="entry name" value="Fucose_pyrophosphorylase"/>
    <property type="match status" value="1"/>
</dbReference>
<dbReference type="AlphaFoldDB" id="A0A914X2G3"/>
<dbReference type="PANTHER" id="PTHR32463">
    <property type="entry name" value="L-FUCOSE KINASE"/>
    <property type="match status" value="1"/>
</dbReference>
<evidence type="ECO:0000256" key="2">
    <source>
        <dbReference type="ARBA" id="ARBA00022741"/>
    </source>
</evidence>
<evidence type="ECO:0000256" key="1">
    <source>
        <dbReference type="ARBA" id="ARBA00022679"/>
    </source>
</evidence>
<keyword evidence="3" id="KW-0418">Kinase</keyword>
<proteinExistence type="predicted"/>
<dbReference type="InterPro" id="IPR006204">
    <property type="entry name" value="GHMP_kinase_N_dom"/>
</dbReference>
<sequence>MTWTAIVVTRRHGSQDVFIEQELELLQTQGVLPAEAALLVVEDACPDVGSGGSTLNALLVVAEHLCARRGFTVLNEHVLKDAKILIIHLGRPFLFDPRGAAFLDLNADFVSASGQQVAMTPLISQYTAITALAAASRPGVWISGSDSFWQLESTDGILERPECDLTAFTVPVTREFAKNHGMYTLDSDNNLMDIVYQAPFDGHSDESKQKVPLVVTLMHMSVKAATQLLSLHSQYPLSASTYLGIDSGCAGLKLSLFFDFLLPTCSNISETDFCSGMRAGSRETTLCKCETREDRMADLSKARKLLWNCFSKLQSKAVFLNTSCYHYFTNKPDDMVAFVKDCLKGDVSSFADVCKFLHTPTFRNVSAEHTDVRIHSVYPASDNDVIVFAANIANNRDFESSQVNDFQNFEGDAFSVDDVFRSMNNDYYFISAREYKVEIWLTEVSRVLNANAHTCLLPIFRSICSFNDAFLRNRLFKLLDDIALDSKSTRIAGRAMSCVADVLGILANNQGGLRSGPAANKEFVEALSMLQVELTTEQGIQKLRQVCDKWTDTPSRLIRAARHYEAAAQIFTRRTVMYCKKFMCLKVSEGANVPRCRASAAARIDVAGGWSDTPPITFEYGGAVVDIAIKVDGKKPVSCTCSKLSDQVGVFVWWWNGEEKERIAFLSKAAIIEAHDKPSARGALICAALVASGLFEERDDDQSLEVIFRAKLGADTVGLEIETESLLPHGSGLGTSSILAGCVLASVWNVMGLKYDQSSLLHGVLYVEQLLTTGGGWQDQVGGLTAGLKIGRFGNSPDTAHISVERFVVTDEQMAALNARLALVYTGRTRLAKNLLQ</sequence>